<dbReference type="EMBL" id="JBBNAF010000048">
    <property type="protein sequence ID" value="KAK9081708.1"/>
    <property type="molecule type" value="Genomic_DNA"/>
</dbReference>
<gene>
    <name evidence="1" type="ORF">Syun_031814</name>
</gene>
<sequence length="153" mass="16426">MDVKGRSYELVAIWVRKTILPCKGPALQVMHLTLARILQAFELKTQSGVGVDLEECSRILAIYVESSSSSSSTAPSPSELSIEKGFEWGLGLIPSGIGMLSSLSSCTPTEHCESRLLASGAYRTRLVTRFLRSQGCQGLPLLTPLSASAVIAR</sequence>
<keyword evidence="2" id="KW-1185">Reference proteome</keyword>
<name>A0AAP0DYN3_9MAGN</name>
<comment type="caution">
    <text evidence="1">The sequence shown here is derived from an EMBL/GenBank/DDBJ whole genome shotgun (WGS) entry which is preliminary data.</text>
</comment>
<organism evidence="1 2">
    <name type="scientific">Stephania yunnanensis</name>
    <dbReference type="NCBI Taxonomy" id="152371"/>
    <lineage>
        <taxon>Eukaryota</taxon>
        <taxon>Viridiplantae</taxon>
        <taxon>Streptophyta</taxon>
        <taxon>Embryophyta</taxon>
        <taxon>Tracheophyta</taxon>
        <taxon>Spermatophyta</taxon>
        <taxon>Magnoliopsida</taxon>
        <taxon>Ranunculales</taxon>
        <taxon>Menispermaceae</taxon>
        <taxon>Menispermoideae</taxon>
        <taxon>Cissampelideae</taxon>
        <taxon>Stephania</taxon>
    </lineage>
</organism>
<evidence type="ECO:0000313" key="2">
    <source>
        <dbReference type="Proteomes" id="UP001420932"/>
    </source>
</evidence>
<protein>
    <submittedName>
        <fullName evidence="1">Uncharacterized protein</fullName>
    </submittedName>
</protein>
<proteinExistence type="predicted"/>
<accession>A0AAP0DYN3</accession>
<dbReference type="Proteomes" id="UP001420932">
    <property type="component" value="Unassembled WGS sequence"/>
</dbReference>
<reference evidence="1 2" key="1">
    <citation type="submission" date="2024-01" db="EMBL/GenBank/DDBJ databases">
        <title>Genome assemblies of Stephania.</title>
        <authorList>
            <person name="Yang L."/>
        </authorList>
    </citation>
    <scope>NUCLEOTIDE SEQUENCE [LARGE SCALE GENOMIC DNA]</scope>
    <source>
        <strain evidence="1">YNDBR</strain>
        <tissue evidence="1">Leaf</tissue>
    </source>
</reference>
<evidence type="ECO:0000313" key="1">
    <source>
        <dbReference type="EMBL" id="KAK9081708.1"/>
    </source>
</evidence>
<dbReference type="AlphaFoldDB" id="A0AAP0DYN3"/>